<organism evidence="2 3">
    <name type="scientific">Seminavis robusta</name>
    <dbReference type="NCBI Taxonomy" id="568900"/>
    <lineage>
        <taxon>Eukaryota</taxon>
        <taxon>Sar</taxon>
        <taxon>Stramenopiles</taxon>
        <taxon>Ochrophyta</taxon>
        <taxon>Bacillariophyta</taxon>
        <taxon>Bacillariophyceae</taxon>
        <taxon>Bacillariophycidae</taxon>
        <taxon>Naviculales</taxon>
        <taxon>Naviculaceae</taxon>
        <taxon>Seminavis</taxon>
    </lineage>
</organism>
<feature type="region of interest" description="Disordered" evidence="1">
    <location>
        <begin position="166"/>
        <end position="188"/>
    </location>
</feature>
<dbReference type="Proteomes" id="UP001153069">
    <property type="component" value="Unassembled WGS sequence"/>
</dbReference>
<gene>
    <name evidence="2" type="ORF">SEMRO_693_G188351.1</name>
</gene>
<dbReference type="OrthoDB" id="10674879at2759"/>
<evidence type="ECO:0000256" key="1">
    <source>
        <dbReference type="SAM" id="MobiDB-lite"/>
    </source>
</evidence>
<sequence>MNLPVSFPYHPEPSFKFLERERKGILKTLTLDESVSSVASSKASSQKSVEFDIVQIHEHPIIRGDITDVRGGGPSLTISWDSVSEEVLTVQEAECAKPIVPGKRTTKVFCKAERVLILLNMGYSMKELAQKYSVKQKCEACDKDHKTFYSKMKLAAKKLSTSRSDSALSTSKKVKQSSKKNRAARSQETQCHLYLL</sequence>
<comment type="caution">
    <text evidence="2">The sequence shown here is derived from an EMBL/GenBank/DDBJ whole genome shotgun (WGS) entry which is preliminary data.</text>
</comment>
<dbReference type="AlphaFoldDB" id="A0A9N8E5I2"/>
<evidence type="ECO:0000313" key="2">
    <source>
        <dbReference type="EMBL" id="CAB9515092.1"/>
    </source>
</evidence>
<protein>
    <submittedName>
        <fullName evidence="2">Uncharacterized protein</fullName>
    </submittedName>
</protein>
<feature type="compositionally biased region" description="Basic residues" evidence="1">
    <location>
        <begin position="172"/>
        <end position="183"/>
    </location>
</feature>
<keyword evidence="3" id="KW-1185">Reference proteome</keyword>
<accession>A0A9N8E5I2</accession>
<evidence type="ECO:0000313" key="3">
    <source>
        <dbReference type="Proteomes" id="UP001153069"/>
    </source>
</evidence>
<proteinExistence type="predicted"/>
<name>A0A9N8E5I2_9STRA</name>
<dbReference type="EMBL" id="CAICTM010000692">
    <property type="protein sequence ID" value="CAB9515092.1"/>
    <property type="molecule type" value="Genomic_DNA"/>
</dbReference>
<reference evidence="2" key="1">
    <citation type="submission" date="2020-06" db="EMBL/GenBank/DDBJ databases">
        <authorList>
            <consortium name="Plant Systems Biology data submission"/>
        </authorList>
    </citation>
    <scope>NUCLEOTIDE SEQUENCE</scope>
    <source>
        <strain evidence="2">D6</strain>
    </source>
</reference>